<protein>
    <submittedName>
        <fullName evidence="1">Uncharacterized protein</fullName>
    </submittedName>
</protein>
<organism evidence="1 2">
    <name type="scientific">Peronosclerospora sorghi</name>
    <dbReference type="NCBI Taxonomy" id="230839"/>
    <lineage>
        <taxon>Eukaryota</taxon>
        <taxon>Sar</taxon>
        <taxon>Stramenopiles</taxon>
        <taxon>Oomycota</taxon>
        <taxon>Peronosporomycetes</taxon>
        <taxon>Peronosporales</taxon>
        <taxon>Peronosporaceae</taxon>
        <taxon>Peronosclerospora</taxon>
    </lineage>
</organism>
<name>A0ACC0WUY6_9STRA</name>
<keyword evidence="2" id="KW-1185">Reference proteome</keyword>
<dbReference type="Proteomes" id="UP001163321">
    <property type="component" value="Chromosome 1"/>
</dbReference>
<accession>A0ACC0WUY6</accession>
<gene>
    <name evidence="1" type="ORF">PsorP6_000462</name>
</gene>
<reference evidence="1 2" key="1">
    <citation type="journal article" date="2022" name="bioRxiv">
        <title>The genome of the oomycete Peronosclerospora sorghi, a cosmopolitan pathogen of maize and sorghum, is inflated with dispersed pseudogenes.</title>
        <authorList>
            <person name="Fletcher K."/>
            <person name="Martin F."/>
            <person name="Isakeit T."/>
            <person name="Cavanaugh K."/>
            <person name="Magill C."/>
            <person name="Michelmore R."/>
        </authorList>
    </citation>
    <scope>NUCLEOTIDE SEQUENCE [LARGE SCALE GENOMIC DNA]</scope>
    <source>
        <strain evidence="1">P6</strain>
    </source>
</reference>
<sequence>METLRSCYRKRPSLFLVFVGVLVFALWNQSQTIQKENAQTFRSRLPGSSVLHPITPDQPPLNPALAFTIKSSSEPYNVYEESFPQYGKEEPGQHYRVENNRLLTQVGNREDNSSWGKNRTIVDFFELVKSFTYPKEKVSIALLTSSASDYVKVKEHYGHYIDLYPRLSVVFRNDFALSGVTRENRHSISLQANRRRMIARYRNYALLLTMETWHQHVVWLDADIQIIPPHLLSKMVQSRLDIVTPLCLINIAKKDGRTMTLMLRPSNLSDQENNEFVPGPSGAELMHDLDESTPFVPLDSVGGTMLYVRADIHRQGVLFSTNYVIGSEWGREGYDGIETEGLCFNALLLGF</sequence>
<proteinExistence type="predicted"/>
<evidence type="ECO:0000313" key="1">
    <source>
        <dbReference type="EMBL" id="KAI9922689.1"/>
    </source>
</evidence>
<dbReference type="EMBL" id="CM047580">
    <property type="protein sequence ID" value="KAI9922689.1"/>
    <property type="molecule type" value="Genomic_DNA"/>
</dbReference>
<comment type="caution">
    <text evidence="1">The sequence shown here is derived from an EMBL/GenBank/DDBJ whole genome shotgun (WGS) entry which is preliminary data.</text>
</comment>
<evidence type="ECO:0000313" key="2">
    <source>
        <dbReference type="Proteomes" id="UP001163321"/>
    </source>
</evidence>